<keyword evidence="1" id="KW-0479">Metal-binding</keyword>
<dbReference type="AlphaFoldDB" id="A0A6J7J8U7"/>
<dbReference type="CDD" id="cd08279">
    <property type="entry name" value="Zn_ADH_class_III"/>
    <property type="match status" value="1"/>
</dbReference>
<evidence type="ECO:0000256" key="1">
    <source>
        <dbReference type="ARBA" id="ARBA00022723"/>
    </source>
</evidence>
<evidence type="ECO:0000313" key="6">
    <source>
        <dbReference type="EMBL" id="CAB4939526.1"/>
    </source>
</evidence>
<proteinExistence type="predicted"/>
<name>A0A6J7J8U7_9ZZZZ</name>
<dbReference type="Gene3D" id="3.40.50.720">
    <property type="entry name" value="NAD(P)-binding Rossmann-like Domain"/>
    <property type="match status" value="1"/>
</dbReference>
<dbReference type="GO" id="GO:0005829">
    <property type="term" value="C:cytosol"/>
    <property type="evidence" value="ECO:0007669"/>
    <property type="project" value="TreeGrafter"/>
</dbReference>
<dbReference type="PANTHER" id="PTHR43880:SF12">
    <property type="entry name" value="ALCOHOL DEHYDROGENASE CLASS-3"/>
    <property type="match status" value="1"/>
</dbReference>
<dbReference type="PANTHER" id="PTHR43880">
    <property type="entry name" value="ALCOHOL DEHYDROGENASE"/>
    <property type="match status" value="1"/>
</dbReference>
<dbReference type="Pfam" id="PF00107">
    <property type="entry name" value="ADH_zinc_N"/>
    <property type="match status" value="1"/>
</dbReference>
<evidence type="ECO:0000259" key="5">
    <source>
        <dbReference type="SMART" id="SM00829"/>
    </source>
</evidence>
<gene>
    <name evidence="6" type="ORF">UFOPK3708_01362</name>
</gene>
<dbReference type="InterPro" id="IPR011032">
    <property type="entry name" value="GroES-like_sf"/>
</dbReference>
<dbReference type="InterPro" id="IPR036291">
    <property type="entry name" value="NAD(P)-bd_dom_sf"/>
</dbReference>
<dbReference type="InterPro" id="IPR020843">
    <property type="entry name" value="ER"/>
</dbReference>
<dbReference type="GO" id="GO:0008270">
    <property type="term" value="F:zinc ion binding"/>
    <property type="evidence" value="ECO:0007669"/>
    <property type="project" value="InterPro"/>
</dbReference>
<feature type="domain" description="Enoyl reductase (ER)" evidence="5">
    <location>
        <begin position="44"/>
        <end position="311"/>
    </location>
</feature>
<dbReference type="GO" id="GO:0046294">
    <property type="term" value="P:formaldehyde catabolic process"/>
    <property type="evidence" value="ECO:0007669"/>
    <property type="project" value="TreeGrafter"/>
</dbReference>
<keyword evidence="2" id="KW-0862">Zinc</keyword>
<dbReference type="GO" id="GO:0051903">
    <property type="term" value="F:S-(hydroxymethyl)glutathione dehydrogenase [NAD(P)+] activity"/>
    <property type="evidence" value="ECO:0007669"/>
    <property type="project" value="TreeGrafter"/>
</dbReference>
<evidence type="ECO:0000256" key="2">
    <source>
        <dbReference type="ARBA" id="ARBA00022833"/>
    </source>
</evidence>
<dbReference type="InterPro" id="IPR013154">
    <property type="entry name" value="ADH-like_N"/>
</dbReference>
<dbReference type="InterPro" id="IPR002328">
    <property type="entry name" value="ADH_Zn_CS"/>
</dbReference>
<accession>A0A6J7J8U7</accession>
<dbReference type="SMART" id="SM00829">
    <property type="entry name" value="PKS_ER"/>
    <property type="match status" value="1"/>
</dbReference>
<sequence length="313" mass="32508">MCAGHEGAGIVEQVGPGVTGFAPGDHFVASFIPSCGRCRYCAQGRTNLCNLGAHLQNGPMPDGTYRMHYDGQDLHQFLLISTFSQYAVVSENSLVKIPNDVPLETVCLLGCGVGTGLGSAINAAEVRPGDNVLVLGAGGVGMSAVQGAALAGAATVIVVDPVEFKREMATTLGATHTYSTIAEATDFVRSISDGQGAESAILCMGQPTNTDVANAFDAIAKGGTVVVTGMAANSEPAAIPIHLLALGGMQKTIRGALFGMCSPPVDILRQIDLYRAGKLKLDEMITRRYQLDDINSAVDDLAEGRNIRGVVTL</sequence>
<dbReference type="SUPFAM" id="SSF50129">
    <property type="entry name" value="GroES-like"/>
    <property type="match status" value="2"/>
</dbReference>
<dbReference type="EMBL" id="CAFBNA010000093">
    <property type="protein sequence ID" value="CAB4939526.1"/>
    <property type="molecule type" value="Genomic_DNA"/>
</dbReference>
<keyword evidence="4" id="KW-0520">NAD</keyword>
<dbReference type="SUPFAM" id="SSF51735">
    <property type="entry name" value="NAD(P)-binding Rossmann-fold domains"/>
    <property type="match status" value="1"/>
</dbReference>
<organism evidence="6">
    <name type="scientific">freshwater metagenome</name>
    <dbReference type="NCBI Taxonomy" id="449393"/>
    <lineage>
        <taxon>unclassified sequences</taxon>
        <taxon>metagenomes</taxon>
        <taxon>ecological metagenomes</taxon>
    </lineage>
</organism>
<keyword evidence="3" id="KW-0560">Oxidoreductase</keyword>
<evidence type="ECO:0000256" key="4">
    <source>
        <dbReference type="ARBA" id="ARBA00023027"/>
    </source>
</evidence>
<protein>
    <submittedName>
        <fullName evidence="6">Unannotated protein</fullName>
    </submittedName>
</protein>
<dbReference type="PROSITE" id="PS00059">
    <property type="entry name" value="ADH_ZINC"/>
    <property type="match status" value="1"/>
</dbReference>
<evidence type="ECO:0000256" key="3">
    <source>
        <dbReference type="ARBA" id="ARBA00023002"/>
    </source>
</evidence>
<dbReference type="InterPro" id="IPR013149">
    <property type="entry name" value="ADH-like_C"/>
</dbReference>
<dbReference type="Pfam" id="PF08240">
    <property type="entry name" value="ADH_N"/>
    <property type="match status" value="1"/>
</dbReference>
<dbReference type="Gene3D" id="3.90.180.10">
    <property type="entry name" value="Medium-chain alcohol dehydrogenases, catalytic domain"/>
    <property type="match status" value="1"/>
</dbReference>
<reference evidence="6" key="1">
    <citation type="submission" date="2020-05" db="EMBL/GenBank/DDBJ databases">
        <authorList>
            <person name="Chiriac C."/>
            <person name="Salcher M."/>
            <person name="Ghai R."/>
            <person name="Kavagutti S V."/>
        </authorList>
    </citation>
    <scope>NUCLEOTIDE SEQUENCE</scope>
</reference>